<dbReference type="PANTHER" id="PTHR10127">
    <property type="entry name" value="DISCOIDIN, CUB, EGF, LAMININ , AND ZINC METALLOPROTEASE DOMAIN CONTAINING"/>
    <property type="match status" value="1"/>
</dbReference>
<comment type="function">
    <text evidence="3">Zinc metalloprotease. Provoques deadhesion of endothelial cells from cell cultures, and also degradation of fibronectin, fibrinogen and gelatin in vitro. Its role in the venom is not fully understood but it might act as a spreading factor that facilitates diffusion of other venom toxins. Alternatively, it might be involved in the proteolytic processing of other venom toxins or it might play a role in extra-oral digestion of prey.</text>
</comment>
<organism evidence="6 7">
    <name type="scientific">Trichonephila inaurata madagascariensis</name>
    <dbReference type="NCBI Taxonomy" id="2747483"/>
    <lineage>
        <taxon>Eukaryota</taxon>
        <taxon>Metazoa</taxon>
        <taxon>Ecdysozoa</taxon>
        <taxon>Arthropoda</taxon>
        <taxon>Chelicerata</taxon>
        <taxon>Arachnida</taxon>
        <taxon>Araneae</taxon>
        <taxon>Araneomorphae</taxon>
        <taxon>Entelegynae</taxon>
        <taxon>Araneoidea</taxon>
        <taxon>Nephilidae</taxon>
        <taxon>Trichonephila</taxon>
        <taxon>Trichonephila inaurata</taxon>
    </lineage>
</organism>
<feature type="domain" description="Peptidase M12A" evidence="5">
    <location>
        <begin position="5"/>
        <end position="62"/>
    </location>
</feature>
<dbReference type="Gene3D" id="3.40.390.10">
    <property type="entry name" value="Collagenase (Catalytic Domain)"/>
    <property type="match status" value="2"/>
</dbReference>
<dbReference type="GO" id="GO:0008270">
    <property type="term" value="F:zinc ion binding"/>
    <property type="evidence" value="ECO:0007669"/>
    <property type="project" value="InterPro"/>
</dbReference>
<dbReference type="GO" id="GO:0006508">
    <property type="term" value="P:proteolysis"/>
    <property type="evidence" value="ECO:0007669"/>
    <property type="project" value="InterPro"/>
</dbReference>
<evidence type="ECO:0000259" key="5">
    <source>
        <dbReference type="PROSITE" id="PS51864"/>
    </source>
</evidence>
<evidence type="ECO:0000313" key="6">
    <source>
        <dbReference type="EMBL" id="GFY67121.1"/>
    </source>
</evidence>
<reference evidence="6" key="1">
    <citation type="submission" date="2020-08" db="EMBL/GenBank/DDBJ databases">
        <title>Multicomponent nature underlies the extraordinary mechanical properties of spider dragline silk.</title>
        <authorList>
            <person name="Kono N."/>
            <person name="Nakamura H."/>
            <person name="Mori M."/>
            <person name="Yoshida Y."/>
            <person name="Ohtoshi R."/>
            <person name="Malay A.D."/>
            <person name="Moran D.A.P."/>
            <person name="Tomita M."/>
            <person name="Numata K."/>
            <person name="Arakawa K."/>
        </authorList>
    </citation>
    <scope>NUCLEOTIDE SEQUENCE</scope>
</reference>
<evidence type="ECO:0000256" key="1">
    <source>
        <dbReference type="ARBA" id="ARBA00001947"/>
    </source>
</evidence>
<dbReference type="PROSITE" id="PS51864">
    <property type="entry name" value="ASTACIN"/>
    <property type="match status" value="2"/>
</dbReference>
<dbReference type="InterPro" id="IPR024079">
    <property type="entry name" value="MetalloPept_cat_dom_sf"/>
</dbReference>
<gene>
    <name evidence="6" type="ORF">TNIN_485121</name>
</gene>
<name>A0A8X6Y6Q7_9ARAC</name>
<comment type="caution">
    <text evidence="4">Lacks conserved residue(s) required for the propagation of feature annotation.</text>
</comment>
<dbReference type="Proteomes" id="UP000886998">
    <property type="component" value="Unassembled WGS sequence"/>
</dbReference>
<dbReference type="InterPro" id="IPR006026">
    <property type="entry name" value="Peptidase_Metallo"/>
</dbReference>
<dbReference type="InterPro" id="IPR001506">
    <property type="entry name" value="Peptidase_M12A"/>
</dbReference>
<protein>
    <submittedName>
        <fullName evidence="6">Astacin-like peptidase p16</fullName>
    </submittedName>
</protein>
<dbReference type="AlphaFoldDB" id="A0A8X6Y6Q7"/>
<dbReference type="EMBL" id="BMAV01016390">
    <property type="protein sequence ID" value="GFY67121.1"/>
    <property type="molecule type" value="Genomic_DNA"/>
</dbReference>
<evidence type="ECO:0000256" key="2">
    <source>
        <dbReference type="ARBA" id="ARBA00011245"/>
    </source>
</evidence>
<dbReference type="OrthoDB" id="6432658at2759"/>
<keyword evidence="7" id="KW-1185">Reference proteome</keyword>
<sequence>DAERNAIPGQKFRWPNAVIPYVIDSTLEGYKHVILDAIKNYHHHTCVHFLPRTDQSDYVKIFFGQGTEYNFDKLAPTQNILYTPFDYDSIMIYGNDAFSKNKQDTMVAKNGRKLLNPFDKNSMTKSDIDKVNKMYHCIE</sequence>
<dbReference type="Pfam" id="PF01400">
    <property type="entry name" value="Astacin"/>
    <property type="match status" value="1"/>
</dbReference>
<comment type="cofactor">
    <cofactor evidence="1">
        <name>Zn(2+)</name>
        <dbReference type="ChEBI" id="CHEBI:29105"/>
    </cofactor>
</comment>
<comment type="caution">
    <text evidence="6">The sequence shown here is derived from an EMBL/GenBank/DDBJ whole genome shotgun (WGS) entry which is preliminary data.</text>
</comment>
<dbReference type="GO" id="GO:0004222">
    <property type="term" value="F:metalloendopeptidase activity"/>
    <property type="evidence" value="ECO:0007669"/>
    <property type="project" value="InterPro"/>
</dbReference>
<evidence type="ECO:0000256" key="3">
    <source>
        <dbReference type="ARBA" id="ARBA00025529"/>
    </source>
</evidence>
<evidence type="ECO:0000313" key="7">
    <source>
        <dbReference type="Proteomes" id="UP000886998"/>
    </source>
</evidence>
<proteinExistence type="predicted"/>
<dbReference type="PANTHER" id="PTHR10127:SF883">
    <property type="entry name" value="ZINC METALLOPROTEINASE NAS-8"/>
    <property type="match status" value="1"/>
</dbReference>
<comment type="subunit">
    <text evidence="2">Monomer.</text>
</comment>
<accession>A0A8X6Y6Q7</accession>
<feature type="domain" description="Peptidase M12A" evidence="5">
    <location>
        <begin position="66"/>
        <end position="138"/>
    </location>
</feature>
<feature type="non-terminal residue" evidence="6">
    <location>
        <position position="1"/>
    </location>
</feature>
<dbReference type="SMART" id="SM00235">
    <property type="entry name" value="ZnMc"/>
    <property type="match status" value="1"/>
</dbReference>
<dbReference type="SUPFAM" id="SSF55486">
    <property type="entry name" value="Metalloproteases ('zincins'), catalytic domain"/>
    <property type="match status" value="1"/>
</dbReference>
<evidence type="ECO:0000256" key="4">
    <source>
        <dbReference type="PROSITE-ProRule" id="PRU01211"/>
    </source>
</evidence>